<gene>
    <name evidence="2" type="primary">divL</name>
    <name evidence="2" type="ORF">PRI8871_01326</name>
</gene>
<dbReference type="InterPro" id="IPR035965">
    <property type="entry name" value="PAS-like_dom_sf"/>
</dbReference>
<feature type="domain" description="PAS" evidence="1">
    <location>
        <begin position="143"/>
        <end position="208"/>
    </location>
</feature>
<dbReference type="InterPro" id="IPR000014">
    <property type="entry name" value="PAS"/>
</dbReference>
<keyword evidence="3" id="KW-1185">Reference proteome</keyword>
<dbReference type="EMBL" id="OMOJ01000002">
    <property type="protein sequence ID" value="SPF79530.1"/>
    <property type="molecule type" value="Genomic_DNA"/>
</dbReference>
<accession>A0A2R8AU74</accession>
<sequence length="508" mass="56362">MQVIPGVALLGGFLAGIPVWAMFQRRWQTVLCGGGARPLDTSHASMVFRNGFLVDASPALTRSLGLDPLRPVGWAEMANLFNWRFPDFPARPPKTSVTVFAKGDDAAQMDMIVSDKAVRLTLADGQVPVGDGHANLRSHRDLEPLRAAMLSAPNPIWRQGPSGNVLWANPAYYDLCTSLGHVDPGTLPRGVEGLADAPPGETLRCRLIGEQNDAPGHWFEVTATDYAGETVCFANDISAQVQSEAAQRNFVQTLAKTFAHLPIGLAIFDRKRQLALFNPALIDLTQLSAEFLSARPSLFSFFDRLRETRMMPEPKDYTHWRQDMVDLVRAATDDRYCETWSMPSGLTYKVTGRPHPDGAIAFLIEDISAEISLTRRFRAELDQSQSALDALDDAIAIFSQIGVMLMCNQQFSSLWDCDPDQSLQDMTVIDISRKWQLLSAPNPAWSDLRDFIQASTDRAPWESEVMHRRDGALRLRVSPIKGGNTMVRFERIAQAAEPQVEQAREVAL</sequence>
<dbReference type="Proteomes" id="UP000244904">
    <property type="component" value="Unassembled WGS sequence"/>
</dbReference>
<evidence type="ECO:0000313" key="3">
    <source>
        <dbReference type="Proteomes" id="UP000244904"/>
    </source>
</evidence>
<keyword evidence="2" id="KW-0808">Transferase</keyword>
<dbReference type="GO" id="GO:0004673">
    <property type="term" value="F:protein histidine kinase activity"/>
    <property type="evidence" value="ECO:0007669"/>
    <property type="project" value="UniProtKB-EC"/>
</dbReference>
<protein>
    <submittedName>
        <fullName evidence="2">Sensor protein DivL</fullName>
        <ecNumber evidence="2">2.7.13.3</ecNumber>
    </submittedName>
</protein>
<dbReference type="RefSeq" id="WP_108885398.1">
    <property type="nucleotide sequence ID" value="NZ_OMOJ01000002.1"/>
</dbReference>
<dbReference type="SMART" id="SM00091">
    <property type="entry name" value="PAS"/>
    <property type="match status" value="3"/>
</dbReference>
<proteinExistence type="predicted"/>
<dbReference type="SUPFAM" id="SSF55785">
    <property type="entry name" value="PYP-like sensor domain (PAS domain)"/>
    <property type="match status" value="2"/>
</dbReference>
<reference evidence="3" key="1">
    <citation type="submission" date="2018-03" db="EMBL/GenBank/DDBJ databases">
        <authorList>
            <person name="Rodrigo-Torres L."/>
            <person name="Arahal R. D."/>
            <person name="Lucena T."/>
        </authorList>
    </citation>
    <scope>NUCLEOTIDE SEQUENCE [LARGE SCALE GENOMIC DNA]</scope>
    <source>
        <strain evidence="3">CECT 8871</strain>
    </source>
</reference>
<dbReference type="Gene3D" id="3.30.450.20">
    <property type="entry name" value="PAS domain"/>
    <property type="match status" value="1"/>
</dbReference>
<organism evidence="2 3">
    <name type="scientific">Pseudoprimorskyibacter insulae</name>
    <dbReference type="NCBI Taxonomy" id="1695997"/>
    <lineage>
        <taxon>Bacteria</taxon>
        <taxon>Pseudomonadati</taxon>
        <taxon>Pseudomonadota</taxon>
        <taxon>Alphaproteobacteria</taxon>
        <taxon>Rhodobacterales</taxon>
        <taxon>Paracoccaceae</taxon>
        <taxon>Pseudoprimorskyibacter</taxon>
    </lineage>
</organism>
<dbReference type="OrthoDB" id="9797304at2"/>
<name>A0A2R8AU74_9RHOB</name>
<dbReference type="EC" id="2.7.13.3" evidence="2"/>
<dbReference type="Pfam" id="PF12860">
    <property type="entry name" value="PAS_7"/>
    <property type="match status" value="1"/>
</dbReference>
<feature type="domain" description="PAS" evidence="1">
    <location>
        <begin position="382"/>
        <end position="450"/>
    </location>
</feature>
<evidence type="ECO:0000259" key="1">
    <source>
        <dbReference type="SMART" id="SM00091"/>
    </source>
</evidence>
<feature type="domain" description="PAS" evidence="1">
    <location>
        <begin position="252"/>
        <end position="319"/>
    </location>
</feature>
<dbReference type="AlphaFoldDB" id="A0A2R8AU74"/>
<evidence type="ECO:0000313" key="2">
    <source>
        <dbReference type="EMBL" id="SPF79530.1"/>
    </source>
</evidence>